<dbReference type="SUPFAM" id="SSF52833">
    <property type="entry name" value="Thioredoxin-like"/>
    <property type="match status" value="1"/>
</dbReference>
<proteinExistence type="predicted"/>
<evidence type="ECO:0000313" key="3">
    <source>
        <dbReference type="Proteomes" id="UP000271008"/>
    </source>
</evidence>
<dbReference type="RefSeq" id="WP_112031942.1">
    <property type="nucleotide sequence ID" value="NZ_CP029368.1"/>
</dbReference>
<dbReference type="CDD" id="cd03024">
    <property type="entry name" value="DsbA_FrnE"/>
    <property type="match status" value="1"/>
</dbReference>
<gene>
    <name evidence="2" type="ORF">EIA08_25930</name>
</gene>
<comment type="caution">
    <text evidence="2">The sequence shown here is derived from an EMBL/GenBank/DDBJ whole genome shotgun (WGS) entry which is preliminary data.</text>
</comment>
<organism evidence="2 3">
    <name type="scientific">Escherichia coli</name>
    <dbReference type="NCBI Taxonomy" id="562"/>
    <lineage>
        <taxon>Bacteria</taxon>
        <taxon>Pseudomonadati</taxon>
        <taxon>Pseudomonadota</taxon>
        <taxon>Gammaproteobacteria</taxon>
        <taxon>Enterobacterales</taxon>
        <taxon>Enterobacteriaceae</taxon>
        <taxon>Escherichia</taxon>
    </lineage>
</organism>
<feature type="domain" description="DSBA-like thioredoxin" evidence="1">
    <location>
        <begin position="10"/>
        <end position="207"/>
    </location>
</feature>
<dbReference type="Pfam" id="PF01323">
    <property type="entry name" value="DSBA"/>
    <property type="match status" value="1"/>
</dbReference>
<dbReference type="EMBL" id="RQTU01000063">
    <property type="protein sequence ID" value="RRD70432.1"/>
    <property type="molecule type" value="Genomic_DNA"/>
</dbReference>
<sequence>MKSLMPRISVDVWSDYVCPWCWIAKKRFEKGLEEFEYSKQVDVRHHSYRIASDHPPIPFRSALYQKFGGEHGAELMMNQIESTGKSEGLIYNFDTMLFGDTREAHTLAAAAREAGLGTQMSEKLFSAATTEGRSIFDRDVLIALAIEAGMTQSQAESALENPVFRDSVDDDEAKARAIGASGVPLFVINNKYAISGAQPAANFLSALRQVWEETKDESMLMEGQVCGIDGCN</sequence>
<dbReference type="Proteomes" id="UP000271008">
    <property type="component" value="Unassembled WGS sequence"/>
</dbReference>
<dbReference type="Gene3D" id="3.40.30.10">
    <property type="entry name" value="Glutaredoxin"/>
    <property type="match status" value="1"/>
</dbReference>
<dbReference type="InterPro" id="IPR001853">
    <property type="entry name" value="DSBA-like_thioredoxin_dom"/>
</dbReference>
<protein>
    <submittedName>
        <fullName evidence="2">DsbA family oxidoreductase</fullName>
    </submittedName>
</protein>
<accession>A0A3P1YHP2</accession>
<dbReference type="InterPro" id="IPR036249">
    <property type="entry name" value="Thioredoxin-like_sf"/>
</dbReference>
<dbReference type="AlphaFoldDB" id="A0A3P1YHP2"/>
<dbReference type="GO" id="GO:0016491">
    <property type="term" value="F:oxidoreductase activity"/>
    <property type="evidence" value="ECO:0007669"/>
    <property type="project" value="InterPro"/>
</dbReference>
<dbReference type="PANTHER" id="PTHR13887:SF41">
    <property type="entry name" value="THIOREDOXIN SUPERFAMILY PROTEIN"/>
    <property type="match status" value="1"/>
</dbReference>
<name>A0A3P1YHP2_ECOLX</name>
<reference evidence="2 3" key="1">
    <citation type="submission" date="2018-11" db="EMBL/GenBank/DDBJ databases">
        <title>Enterobacteriaceae from Patient.</title>
        <authorList>
            <person name="Shen C."/>
            <person name="Yang Y."/>
            <person name="Tian G."/>
        </authorList>
    </citation>
    <scope>NUCLEOTIDE SEQUENCE [LARGE SCALE GENOMIC DNA]</scope>
    <source>
        <strain evidence="2 3">GBGD28</strain>
    </source>
</reference>
<dbReference type="PANTHER" id="PTHR13887">
    <property type="entry name" value="GLUTATHIONE S-TRANSFERASE KAPPA"/>
    <property type="match status" value="1"/>
</dbReference>
<evidence type="ECO:0000259" key="1">
    <source>
        <dbReference type="Pfam" id="PF01323"/>
    </source>
</evidence>
<evidence type="ECO:0000313" key="2">
    <source>
        <dbReference type="EMBL" id="RRD70432.1"/>
    </source>
</evidence>